<name>A0A0C2FQZ6_9PEZI</name>
<evidence type="ECO:0000256" key="1">
    <source>
        <dbReference type="SAM" id="MobiDB-lite"/>
    </source>
</evidence>
<proteinExistence type="predicted"/>
<dbReference type="OrthoDB" id="21120at2759"/>
<dbReference type="EMBL" id="AWTV01000005">
    <property type="protein sequence ID" value="KIH93453.1"/>
    <property type="molecule type" value="Genomic_DNA"/>
</dbReference>
<feature type="compositionally biased region" description="Low complexity" evidence="1">
    <location>
        <begin position="78"/>
        <end position="91"/>
    </location>
</feature>
<feature type="compositionally biased region" description="Basic residues" evidence="1">
    <location>
        <begin position="14"/>
        <end position="31"/>
    </location>
</feature>
<evidence type="ECO:0000259" key="2">
    <source>
        <dbReference type="Pfam" id="PF10252"/>
    </source>
</evidence>
<feature type="compositionally biased region" description="Basic and acidic residues" evidence="1">
    <location>
        <begin position="178"/>
        <end position="208"/>
    </location>
</feature>
<dbReference type="InterPro" id="IPR039876">
    <property type="entry name" value="HAP28"/>
</dbReference>
<accession>A0A0C2FQZ6</accession>
<organism evidence="3 4">
    <name type="scientific">Sporothrix brasiliensis 5110</name>
    <dbReference type="NCBI Taxonomy" id="1398154"/>
    <lineage>
        <taxon>Eukaryota</taxon>
        <taxon>Fungi</taxon>
        <taxon>Dikarya</taxon>
        <taxon>Ascomycota</taxon>
        <taxon>Pezizomycotina</taxon>
        <taxon>Sordariomycetes</taxon>
        <taxon>Sordariomycetidae</taxon>
        <taxon>Ophiostomatales</taxon>
        <taxon>Ophiostomataceae</taxon>
        <taxon>Sporothrix</taxon>
    </lineage>
</organism>
<protein>
    <recommendedName>
        <fullName evidence="2">Casein kinase substrate phosphoprotein PP28 domain-containing protein</fullName>
    </recommendedName>
</protein>
<dbReference type="Proteomes" id="UP000031575">
    <property type="component" value="Unassembled WGS sequence"/>
</dbReference>
<dbReference type="HOGENOM" id="CLU_068528_0_0_1"/>
<feature type="compositionally biased region" description="Acidic residues" evidence="1">
    <location>
        <begin position="123"/>
        <end position="133"/>
    </location>
</feature>
<feature type="compositionally biased region" description="Basic and acidic residues" evidence="1">
    <location>
        <begin position="92"/>
        <end position="107"/>
    </location>
</feature>
<evidence type="ECO:0000313" key="3">
    <source>
        <dbReference type="EMBL" id="KIH93453.1"/>
    </source>
</evidence>
<feature type="region of interest" description="Disordered" evidence="1">
    <location>
        <begin position="221"/>
        <end position="265"/>
    </location>
</feature>
<feature type="compositionally biased region" description="Basic and acidic residues" evidence="1">
    <location>
        <begin position="221"/>
        <end position="256"/>
    </location>
</feature>
<sequence>MAGGQAPGANSRGRGGKFRKFTRGGGKHFSRNLRPLDADGNEISMWSEDGVPKQNGSDDSEDDDSEEVSDSEEDSDDAAPSSSAALAASAASREDRKKEKKARKEAAIARAKGQAIQVGDLPSSEDESDDEDLPTNPNHSRAARSQTKVASASGNRDVDEAGEGVKDLSLGGTTAPQSRRERESLEAQQAKERYRKLHEQGKTDEAKADLARLRIIREKREAEAARKQAEKEEREALEKARREETEAREAKKREAALGKPKKAKK</sequence>
<dbReference type="PANTHER" id="PTHR22055">
    <property type="entry name" value="28 KDA HEAT- AND ACID-STABLE PHOSPHOPROTEIN PDGF-ASSOCIATED PROTEIN"/>
    <property type="match status" value="1"/>
</dbReference>
<dbReference type="RefSeq" id="XP_040621463.1">
    <property type="nucleotide sequence ID" value="XM_040762652.1"/>
</dbReference>
<gene>
    <name evidence="3" type="ORF">SPBR_04369</name>
</gene>
<feature type="domain" description="Casein kinase substrate phosphoprotein PP28" evidence="2">
    <location>
        <begin position="136"/>
        <end position="233"/>
    </location>
</feature>
<feature type="compositionally biased region" description="Acidic residues" evidence="1">
    <location>
        <begin position="58"/>
        <end position="77"/>
    </location>
</feature>
<comment type="caution">
    <text evidence="3">The sequence shown here is derived from an EMBL/GenBank/DDBJ whole genome shotgun (WGS) entry which is preliminary data.</text>
</comment>
<feature type="compositionally biased region" description="Polar residues" evidence="1">
    <location>
        <begin position="135"/>
        <end position="154"/>
    </location>
</feature>
<dbReference type="GeneID" id="63677573"/>
<reference evidence="3 4" key="1">
    <citation type="journal article" date="2014" name="BMC Genomics">
        <title>Comparative genomics of the major fungal agents of human and animal Sporotrichosis: Sporothrix schenckii and Sporothrix brasiliensis.</title>
        <authorList>
            <person name="Teixeira M.M."/>
            <person name="de Almeida L.G."/>
            <person name="Kubitschek-Barreira P."/>
            <person name="Alves F.L."/>
            <person name="Kioshima E.S."/>
            <person name="Abadio A.K."/>
            <person name="Fernandes L."/>
            <person name="Derengowski L.S."/>
            <person name="Ferreira K.S."/>
            <person name="Souza R.C."/>
            <person name="Ruiz J.C."/>
            <person name="de Andrade N.C."/>
            <person name="Paes H.C."/>
            <person name="Nicola A.M."/>
            <person name="Albuquerque P."/>
            <person name="Gerber A.L."/>
            <person name="Martins V.P."/>
            <person name="Peconick L.D."/>
            <person name="Neto A.V."/>
            <person name="Chaucanez C.B."/>
            <person name="Silva P.A."/>
            <person name="Cunha O.L."/>
            <person name="de Oliveira F.F."/>
            <person name="dos Santos T.C."/>
            <person name="Barros A.L."/>
            <person name="Soares M.A."/>
            <person name="de Oliveira L.M."/>
            <person name="Marini M.M."/>
            <person name="Villalobos-Duno H."/>
            <person name="Cunha M.M."/>
            <person name="de Hoog S."/>
            <person name="da Silveira J.F."/>
            <person name="Henrissat B."/>
            <person name="Nino-Vega G.A."/>
            <person name="Cisalpino P.S."/>
            <person name="Mora-Montes H.M."/>
            <person name="Almeida S.R."/>
            <person name="Stajich J.E."/>
            <person name="Lopes-Bezerra L.M."/>
            <person name="Vasconcelos A.T."/>
            <person name="Felipe M.S."/>
        </authorList>
    </citation>
    <scope>NUCLEOTIDE SEQUENCE [LARGE SCALE GENOMIC DNA]</scope>
    <source>
        <strain evidence="3 4">5110</strain>
    </source>
</reference>
<keyword evidence="4" id="KW-1185">Reference proteome</keyword>
<feature type="compositionally biased region" description="Basic and acidic residues" evidence="1">
    <location>
        <begin position="156"/>
        <end position="166"/>
    </location>
</feature>
<dbReference type="Pfam" id="PF10252">
    <property type="entry name" value="PP28"/>
    <property type="match status" value="1"/>
</dbReference>
<feature type="region of interest" description="Disordered" evidence="1">
    <location>
        <begin position="1"/>
        <end position="208"/>
    </location>
</feature>
<dbReference type="VEuPathDB" id="FungiDB:SPBR_04369"/>
<evidence type="ECO:0000313" key="4">
    <source>
        <dbReference type="Proteomes" id="UP000031575"/>
    </source>
</evidence>
<dbReference type="AlphaFoldDB" id="A0A0C2FQZ6"/>
<dbReference type="InterPro" id="IPR019380">
    <property type="entry name" value="Casein_kinase_sb_PP28"/>
</dbReference>